<name>A0A9D3QJF9_MEGAT</name>
<evidence type="ECO:0000256" key="10">
    <source>
        <dbReference type="ARBA" id="ARBA00023329"/>
    </source>
</evidence>
<keyword evidence="7" id="KW-0472">Membrane</keyword>
<comment type="subcellular location">
    <subcellularLocation>
        <location evidence="2">Cytoplasmic vesicle</location>
        <location evidence="2">Phagosome membrane</location>
        <topology evidence="2">Lipid-anchor</topology>
        <orientation evidence="2">Cytoplasmic side</orientation>
    </subcellularLocation>
    <subcellularLocation>
        <location evidence="1">Early endosome</location>
    </subcellularLocation>
</comment>
<dbReference type="OrthoDB" id="63533at2759"/>
<dbReference type="SMART" id="SM00175">
    <property type="entry name" value="RAB"/>
    <property type="match status" value="1"/>
</dbReference>
<dbReference type="SMART" id="SM00173">
    <property type="entry name" value="RAS"/>
    <property type="match status" value="1"/>
</dbReference>
<comment type="caution">
    <text evidence="11">The sequence shown here is derived from an EMBL/GenBank/DDBJ whole genome shotgun (WGS) entry which is preliminary data.</text>
</comment>
<keyword evidence="9" id="KW-0636">Prenylation</keyword>
<dbReference type="Pfam" id="PF00071">
    <property type="entry name" value="Ras"/>
    <property type="match status" value="1"/>
</dbReference>
<evidence type="ECO:0000256" key="7">
    <source>
        <dbReference type="ARBA" id="ARBA00023136"/>
    </source>
</evidence>
<protein>
    <recommendedName>
        <fullName evidence="13">Ras-related protein Rab-31</fullName>
    </recommendedName>
</protein>
<dbReference type="Gene3D" id="3.40.50.300">
    <property type="entry name" value="P-loop containing nucleotide triphosphate hydrolases"/>
    <property type="match status" value="1"/>
</dbReference>
<dbReference type="InterPro" id="IPR001806">
    <property type="entry name" value="Small_GTPase"/>
</dbReference>
<dbReference type="NCBIfam" id="TIGR00231">
    <property type="entry name" value="small_GTP"/>
    <property type="match status" value="1"/>
</dbReference>
<dbReference type="EMBL" id="JAFDVH010000002">
    <property type="protein sequence ID" value="KAG7488744.1"/>
    <property type="molecule type" value="Genomic_DNA"/>
</dbReference>
<dbReference type="PRINTS" id="PR00449">
    <property type="entry name" value="RASTRNSFRMNG"/>
</dbReference>
<evidence type="ECO:0000256" key="8">
    <source>
        <dbReference type="ARBA" id="ARBA00023288"/>
    </source>
</evidence>
<reference evidence="11" key="1">
    <citation type="submission" date="2021-01" db="EMBL/GenBank/DDBJ databases">
        <authorList>
            <person name="Zahm M."/>
            <person name="Roques C."/>
            <person name="Cabau C."/>
            <person name="Klopp C."/>
            <person name="Donnadieu C."/>
            <person name="Jouanno E."/>
            <person name="Lampietro C."/>
            <person name="Louis A."/>
            <person name="Herpin A."/>
            <person name="Echchiki A."/>
            <person name="Berthelot C."/>
            <person name="Parey E."/>
            <person name="Roest-Crollius H."/>
            <person name="Braasch I."/>
            <person name="Postlethwait J."/>
            <person name="Bobe J."/>
            <person name="Montfort J."/>
            <person name="Bouchez O."/>
            <person name="Begum T."/>
            <person name="Mejri S."/>
            <person name="Adams A."/>
            <person name="Chen W.-J."/>
            <person name="Guiguen Y."/>
        </authorList>
    </citation>
    <scope>NUCLEOTIDE SEQUENCE</scope>
    <source>
        <strain evidence="11">YG-15Mar2019-1</strain>
        <tissue evidence="11">Brain</tissue>
    </source>
</reference>
<evidence type="ECO:0000313" key="12">
    <source>
        <dbReference type="Proteomes" id="UP001046870"/>
    </source>
</evidence>
<gene>
    <name evidence="11" type="ORF">MATL_G00036930</name>
</gene>
<dbReference type="PROSITE" id="PS51419">
    <property type="entry name" value="RAB"/>
    <property type="match status" value="1"/>
</dbReference>
<dbReference type="Proteomes" id="UP001046870">
    <property type="component" value="Chromosome 2"/>
</dbReference>
<evidence type="ECO:0000256" key="1">
    <source>
        <dbReference type="ARBA" id="ARBA00004412"/>
    </source>
</evidence>
<keyword evidence="10" id="KW-0968">Cytoplasmic vesicle</keyword>
<dbReference type="GO" id="GO:0003924">
    <property type="term" value="F:GTPase activity"/>
    <property type="evidence" value="ECO:0007669"/>
    <property type="project" value="InterPro"/>
</dbReference>
<keyword evidence="8" id="KW-0449">Lipoprotein</keyword>
<dbReference type="InterPro" id="IPR005225">
    <property type="entry name" value="Small_GTP-bd"/>
</dbReference>
<dbReference type="InterPro" id="IPR027417">
    <property type="entry name" value="P-loop_NTPase"/>
</dbReference>
<dbReference type="SMART" id="SM00176">
    <property type="entry name" value="RAN"/>
    <property type="match status" value="1"/>
</dbReference>
<evidence type="ECO:0000256" key="6">
    <source>
        <dbReference type="ARBA" id="ARBA00023134"/>
    </source>
</evidence>
<dbReference type="FunFam" id="3.40.50.300:FF:000346">
    <property type="entry name" value="RAB31, member RAS oncogene family"/>
    <property type="match status" value="1"/>
</dbReference>
<dbReference type="AlphaFoldDB" id="A0A9D3QJF9"/>
<keyword evidence="6" id="KW-0342">GTP-binding</keyword>
<proteinExistence type="inferred from homology"/>
<dbReference type="PROSITE" id="PS51421">
    <property type="entry name" value="RAS"/>
    <property type="match status" value="1"/>
</dbReference>
<evidence type="ECO:0000256" key="3">
    <source>
        <dbReference type="ARBA" id="ARBA00006270"/>
    </source>
</evidence>
<accession>A0A9D3QJF9</accession>
<organism evidence="11 12">
    <name type="scientific">Megalops atlanticus</name>
    <name type="common">Tarpon</name>
    <name type="synonym">Clupea gigantea</name>
    <dbReference type="NCBI Taxonomy" id="7932"/>
    <lineage>
        <taxon>Eukaryota</taxon>
        <taxon>Metazoa</taxon>
        <taxon>Chordata</taxon>
        <taxon>Craniata</taxon>
        <taxon>Vertebrata</taxon>
        <taxon>Euteleostomi</taxon>
        <taxon>Actinopterygii</taxon>
        <taxon>Neopterygii</taxon>
        <taxon>Teleostei</taxon>
        <taxon>Elopiformes</taxon>
        <taxon>Megalopidae</taxon>
        <taxon>Megalops</taxon>
    </lineage>
</organism>
<dbReference type="GO" id="GO:0030670">
    <property type="term" value="C:phagocytic vesicle membrane"/>
    <property type="evidence" value="ECO:0007669"/>
    <property type="project" value="UniProtKB-SubCell"/>
</dbReference>
<evidence type="ECO:0000256" key="4">
    <source>
        <dbReference type="ARBA" id="ARBA00022741"/>
    </source>
</evidence>
<evidence type="ECO:0000256" key="9">
    <source>
        <dbReference type="ARBA" id="ARBA00023289"/>
    </source>
</evidence>
<evidence type="ECO:0000313" key="11">
    <source>
        <dbReference type="EMBL" id="KAG7488744.1"/>
    </source>
</evidence>
<dbReference type="SMART" id="SM00174">
    <property type="entry name" value="RHO"/>
    <property type="match status" value="1"/>
</dbReference>
<dbReference type="GO" id="GO:0005769">
    <property type="term" value="C:early endosome"/>
    <property type="evidence" value="ECO:0007669"/>
    <property type="project" value="UniProtKB-SubCell"/>
</dbReference>
<dbReference type="GO" id="GO:0005525">
    <property type="term" value="F:GTP binding"/>
    <property type="evidence" value="ECO:0007669"/>
    <property type="project" value="UniProtKB-KW"/>
</dbReference>
<comment type="similarity">
    <text evidence="3">Belongs to the small GTPase superfamily. Rab family.</text>
</comment>
<evidence type="ECO:0008006" key="13">
    <source>
        <dbReference type="Google" id="ProtNLM"/>
    </source>
</evidence>
<keyword evidence="5" id="KW-0967">Endosome</keyword>
<dbReference type="SUPFAM" id="SSF52540">
    <property type="entry name" value="P-loop containing nucleoside triphosphate hydrolases"/>
    <property type="match status" value="1"/>
</dbReference>
<keyword evidence="12" id="KW-1185">Reference proteome</keyword>
<keyword evidence="4" id="KW-0547">Nucleotide-binding</keyword>
<evidence type="ECO:0000256" key="5">
    <source>
        <dbReference type="ARBA" id="ARBA00022753"/>
    </source>
</evidence>
<sequence>MAIRELKICLLGDTGVGKSSIVCRFVQDQFDHNMSPTIGASFLTKTIPCGNELHKFLIWDTAGQERFHSLAPMYYRGSAAAVVVYDITKLDSFQTLKKWVKELKEYGPEDIVVAIAGNKTDLGDIREVPMKEAKEFAESIAAIFIETSARNAVNVEELFRKISRQIPPLDPQDVDSNDSFKLSRQPLPLNKRCCS</sequence>
<dbReference type="CDD" id="cd01860">
    <property type="entry name" value="Rab5_related"/>
    <property type="match status" value="1"/>
</dbReference>
<dbReference type="PANTHER" id="PTHR47978">
    <property type="match status" value="1"/>
</dbReference>
<evidence type="ECO:0000256" key="2">
    <source>
        <dbReference type="ARBA" id="ARBA00004616"/>
    </source>
</evidence>